<feature type="binding site" evidence="9">
    <location>
        <position position="446"/>
    </location>
    <ligand>
        <name>Mg(2+)</name>
        <dbReference type="ChEBI" id="CHEBI:18420"/>
        <label>2</label>
    </ligand>
</feature>
<keyword evidence="3" id="KW-0808">Transferase</keyword>
<dbReference type="GO" id="GO:0003968">
    <property type="term" value="F:RNA-directed RNA polymerase activity"/>
    <property type="evidence" value="ECO:0007669"/>
    <property type="project" value="UniProtKB-KW"/>
</dbReference>
<dbReference type="InterPro" id="IPR007096">
    <property type="entry name" value="RNA-dir_Rpol_cat_phage"/>
</dbReference>
<comment type="catalytic activity">
    <reaction evidence="8">
        <text>RNA(n) + a ribonucleoside 5'-triphosphate = RNA(n+1) + diphosphate</text>
        <dbReference type="Rhea" id="RHEA:21248"/>
        <dbReference type="Rhea" id="RHEA-COMP:14527"/>
        <dbReference type="Rhea" id="RHEA-COMP:17342"/>
        <dbReference type="ChEBI" id="CHEBI:33019"/>
        <dbReference type="ChEBI" id="CHEBI:61557"/>
        <dbReference type="ChEBI" id="CHEBI:140395"/>
        <dbReference type="EC" id="2.7.7.48"/>
    </reaction>
</comment>
<feature type="binding site" evidence="9">
    <location>
        <position position="348"/>
    </location>
    <ligand>
        <name>Mg(2+)</name>
        <dbReference type="ChEBI" id="CHEBI:18420"/>
        <label>2</label>
    </ligand>
</feature>
<evidence type="ECO:0000256" key="2">
    <source>
        <dbReference type="ARBA" id="ARBA00022484"/>
    </source>
</evidence>
<evidence type="ECO:0000256" key="7">
    <source>
        <dbReference type="ARBA" id="ARBA00030248"/>
    </source>
</evidence>
<keyword evidence="4" id="KW-0548">Nucleotidyltransferase</keyword>
<dbReference type="EC" id="2.7.7.48" evidence="1"/>
<evidence type="ECO:0000256" key="5">
    <source>
        <dbReference type="ARBA" id="ARBA00022741"/>
    </source>
</evidence>
<organism evidence="11">
    <name type="scientific">Leviviridae sp</name>
    <dbReference type="NCBI Taxonomy" id="2027243"/>
    <lineage>
        <taxon>Viruses</taxon>
        <taxon>Riboviria</taxon>
        <taxon>Orthornavirae</taxon>
        <taxon>Lenarviricota</taxon>
        <taxon>Leviviricetes</taxon>
        <taxon>Norzivirales</taxon>
        <taxon>Fiersviridae</taxon>
    </lineage>
</organism>
<keyword evidence="5" id="KW-0547">Nucleotide-binding</keyword>
<dbReference type="GO" id="GO:0000166">
    <property type="term" value="F:nucleotide binding"/>
    <property type="evidence" value="ECO:0007669"/>
    <property type="project" value="UniProtKB-KW"/>
</dbReference>
<comment type="cofactor">
    <cofactor evidence="9">
        <name>Mg(2+)</name>
        <dbReference type="ChEBI" id="CHEBI:18420"/>
    </cofactor>
    <text evidence="9">Binds 2 Mg(2+) per subunit.</text>
</comment>
<name>A0A514D8S7_9VIRU</name>
<feature type="binding site" evidence="9">
    <location>
        <position position="445"/>
    </location>
    <ligand>
        <name>Mg(2+)</name>
        <dbReference type="ChEBI" id="CHEBI:18420"/>
        <label>2</label>
    </ligand>
</feature>
<dbReference type="GO" id="GO:0039694">
    <property type="term" value="P:viral RNA genome replication"/>
    <property type="evidence" value="ECO:0007669"/>
    <property type="project" value="InterPro"/>
</dbReference>
<evidence type="ECO:0000313" key="11">
    <source>
        <dbReference type="EMBL" id="QDH90021.1"/>
    </source>
</evidence>
<sequence length="662" mass="73960">MKSPIALLAILVDDFTRLNPGVKGLKRDLVTLGKRFENEGYGFLTVALPALDEALLRGLSSGQFTCPYGFKTTKGGTIPLLFSGMFCKVFDPLTGLLVETPDLGVLKDLRTVLRLFKKARLSAENEDILHLKAVNEFYQCDVVASGVIIPDRHNHLIGRVCKLLLNSLNSKEVEYAKYRHGPGAVKEGYKANQKWQALYNSLWEEEEWIQPFGIWGIGESHNPSSRADSGGERICLPDAVSPRVTDRGATPNGVLHGQFARGVGLPSVNRASRSSAKLISVPKNSTSRRTITVEPMLNQFIQQGLNTLLRESISECRVLRNCIALSDQSLNQKLALEGSLFDNWATIDLKSASDLLSVKLVESVFRHHNQFLGHMMDCRSPLVECESKPTITLGKFAGMGNALTFPVQSVCFAVVCIAAILDSEGTTPTYWNVRRASRRIRVYGDDIIVQRKYAHQCVEWLHSVGLKVNVKKSFLVGNFKESCGVDAFRGVDVTPLYIKHRPDQSEPSPSVIAGFVSLSNHMWMEGLYTASTYLKDLCESLIGKRLPLVSKVSGSLGWHSRLDAMTPHKWCRRTHRFLTRTLALAPIKRDDKLNGYASLLKCLSLARDSISREDVEDYRQGRFKPVRDLFPEPLAMDEDHLVKTTMRYKSRIKARWVPTLVG</sequence>
<protein>
    <recommendedName>
        <fullName evidence="1">RNA-directed RNA polymerase</fullName>
        <ecNumber evidence="1">2.7.7.48</ecNumber>
    </recommendedName>
    <alternativeName>
        <fullName evidence="7">RNA replicase beta chain</fullName>
    </alternativeName>
</protein>
<accession>A0A514D8S7</accession>
<dbReference type="GO" id="GO:0046872">
    <property type="term" value="F:metal ion binding"/>
    <property type="evidence" value="ECO:0007669"/>
    <property type="project" value="UniProtKB-KW"/>
</dbReference>
<reference evidence="11" key="1">
    <citation type="submission" date="2019-05" db="EMBL/GenBank/DDBJ databases">
        <title>Metatranscriptomic reconstruction reveals RNA viruses with the potential to shape carbon cycling in soil.</title>
        <authorList>
            <person name="Starr E.P."/>
            <person name="Nuccio E."/>
            <person name="Pett-Ridge J."/>
            <person name="Banfield J.F."/>
            <person name="Firestone M.K."/>
        </authorList>
    </citation>
    <scope>NUCLEOTIDE SEQUENCE</scope>
    <source>
        <strain evidence="11">H4_Rhizo_43_scaffold_244</strain>
    </source>
</reference>
<evidence type="ECO:0000256" key="1">
    <source>
        <dbReference type="ARBA" id="ARBA00012494"/>
    </source>
</evidence>
<evidence type="ECO:0000256" key="6">
    <source>
        <dbReference type="ARBA" id="ARBA00022953"/>
    </source>
</evidence>
<dbReference type="Pfam" id="PF03431">
    <property type="entry name" value="RNA_replicase_B"/>
    <property type="match status" value="1"/>
</dbReference>
<feature type="domain" description="RdRp catalytic" evidence="10">
    <location>
        <begin position="333"/>
        <end position="477"/>
    </location>
</feature>
<evidence type="ECO:0000256" key="9">
    <source>
        <dbReference type="PIRSR" id="PIRSR605093-1"/>
    </source>
</evidence>
<proteinExistence type="predicted"/>
<dbReference type="EMBL" id="MN035189">
    <property type="protein sequence ID" value="QDH90021.1"/>
    <property type="molecule type" value="Genomic_RNA"/>
</dbReference>
<dbReference type="InterPro" id="IPR005093">
    <property type="entry name" value="RNArep_beta"/>
</dbReference>
<keyword evidence="6" id="KW-0693">Viral RNA replication</keyword>
<dbReference type="SUPFAM" id="SSF56672">
    <property type="entry name" value="DNA/RNA polymerases"/>
    <property type="match status" value="1"/>
</dbReference>
<evidence type="ECO:0000256" key="8">
    <source>
        <dbReference type="ARBA" id="ARBA00048744"/>
    </source>
</evidence>
<dbReference type="PROSITE" id="PS50522">
    <property type="entry name" value="RDRP_PHAGE"/>
    <property type="match status" value="1"/>
</dbReference>
<keyword evidence="9" id="KW-0460">Magnesium</keyword>
<evidence type="ECO:0000259" key="10">
    <source>
        <dbReference type="PROSITE" id="PS50522"/>
    </source>
</evidence>
<gene>
    <name evidence="11" type="ORF">H4Rhizo43244_000004</name>
</gene>
<keyword evidence="2 11" id="KW-0696">RNA-directed RNA polymerase</keyword>
<dbReference type="InterPro" id="IPR043502">
    <property type="entry name" value="DNA/RNA_pol_sf"/>
</dbReference>
<evidence type="ECO:0000256" key="3">
    <source>
        <dbReference type="ARBA" id="ARBA00022679"/>
    </source>
</evidence>
<evidence type="ECO:0000256" key="4">
    <source>
        <dbReference type="ARBA" id="ARBA00022695"/>
    </source>
</evidence>
<keyword evidence="9" id="KW-0479">Metal-binding</keyword>